<reference evidence="1" key="1">
    <citation type="submission" date="2014-12" db="EMBL/GenBank/DDBJ databases">
        <title>Insight into the proteome of Arion vulgaris.</title>
        <authorList>
            <person name="Aradska J."/>
            <person name="Bulat T."/>
            <person name="Smidak R."/>
            <person name="Sarate P."/>
            <person name="Gangsoo J."/>
            <person name="Sialana F."/>
            <person name="Bilban M."/>
            <person name="Lubec G."/>
        </authorList>
    </citation>
    <scope>NUCLEOTIDE SEQUENCE</scope>
    <source>
        <tissue evidence="1">Skin</tissue>
    </source>
</reference>
<accession>A0A0B7AF10</accession>
<protein>
    <submittedName>
        <fullName evidence="1">Uncharacterized protein</fullName>
    </submittedName>
</protein>
<dbReference type="EMBL" id="HACG01031620">
    <property type="protein sequence ID" value="CEK78485.1"/>
    <property type="molecule type" value="Transcribed_RNA"/>
</dbReference>
<organism evidence="1">
    <name type="scientific">Arion vulgaris</name>
    <dbReference type="NCBI Taxonomy" id="1028688"/>
    <lineage>
        <taxon>Eukaryota</taxon>
        <taxon>Metazoa</taxon>
        <taxon>Spiralia</taxon>
        <taxon>Lophotrochozoa</taxon>
        <taxon>Mollusca</taxon>
        <taxon>Gastropoda</taxon>
        <taxon>Heterobranchia</taxon>
        <taxon>Euthyneura</taxon>
        <taxon>Panpulmonata</taxon>
        <taxon>Eupulmonata</taxon>
        <taxon>Stylommatophora</taxon>
        <taxon>Helicina</taxon>
        <taxon>Arionoidea</taxon>
        <taxon>Arionidae</taxon>
        <taxon>Arion</taxon>
    </lineage>
</organism>
<sequence>MIFRRKRQNCANQEDRKFFQIRYVIQRKLQAVCTANYLMKNSTGCKRLNTKGLASWV</sequence>
<name>A0A0B7AF10_9EUPU</name>
<dbReference type="EMBL" id="HACG01031621">
    <property type="protein sequence ID" value="CEK78486.1"/>
    <property type="molecule type" value="Transcribed_RNA"/>
</dbReference>
<evidence type="ECO:0000313" key="2">
    <source>
        <dbReference type="EMBL" id="CEK78486.1"/>
    </source>
</evidence>
<evidence type="ECO:0000313" key="1">
    <source>
        <dbReference type="EMBL" id="CEK78485.1"/>
    </source>
</evidence>
<dbReference type="AlphaFoldDB" id="A0A0B7AF10"/>
<gene>
    <name evidence="1" type="primary">ORF110455</name>
    <name evidence="2" type="synonym">ORF110456</name>
</gene>
<proteinExistence type="predicted"/>